<dbReference type="InterPro" id="IPR044865">
    <property type="entry name" value="MRH_dom"/>
</dbReference>
<feature type="compositionally biased region" description="Basic and acidic residues" evidence="4">
    <location>
        <begin position="233"/>
        <end position="247"/>
    </location>
</feature>
<name>A0A7S2VCA8_9STRA</name>
<proteinExistence type="predicted"/>
<dbReference type="PANTHER" id="PTHR12630:SF1">
    <property type="entry name" value="GLUCOSIDASE 2 SUBUNIT BETA"/>
    <property type="match status" value="1"/>
</dbReference>
<dbReference type="PANTHER" id="PTHR12630">
    <property type="entry name" value="N-LINKED OLIGOSACCHARIDE PROCESSING"/>
    <property type="match status" value="1"/>
</dbReference>
<evidence type="ECO:0000256" key="4">
    <source>
        <dbReference type="SAM" id="MobiDB-lite"/>
    </source>
</evidence>
<accession>A0A7S2VCA8</accession>
<feature type="compositionally biased region" description="Acidic residues" evidence="4">
    <location>
        <begin position="221"/>
        <end position="232"/>
    </location>
</feature>
<feature type="region of interest" description="Disordered" evidence="4">
    <location>
        <begin position="219"/>
        <end position="247"/>
    </location>
</feature>
<dbReference type="AlphaFoldDB" id="A0A7S2VCA8"/>
<dbReference type="GO" id="GO:0006491">
    <property type="term" value="P:N-glycan processing"/>
    <property type="evidence" value="ECO:0007669"/>
    <property type="project" value="TreeGrafter"/>
</dbReference>
<keyword evidence="1" id="KW-0732">Signal</keyword>
<dbReference type="InterPro" id="IPR036607">
    <property type="entry name" value="PRKCSH"/>
</dbReference>
<dbReference type="SUPFAM" id="SSF50911">
    <property type="entry name" value="Mannose 6-phosphate receptor domain"/>
    <property type="match status" value="1"/>
</dbReference>
<dbReference type="GO" id="GO:0017177">
    <property type="term" value="C:glucosidase II complex"/>
    <property type="evidence" value="ECO:0007669"/>
    <property type="project" value="TreeGrafter"/>
</dbReference>
<evidence type="ECO:0000313" key="6">
    <source>
        <dbReference type="EMBL" id="CAD9949882.1"/>
    </source>
</evidence>
<reference evidence="6" key="1">
    <citation type="submission" date="2021-01" db="EMBL/GenBank/DDBJ databases">
        <authorList>
            <person name="Corre E."/>
            <person name="Pelletier E."/>
            <person name="Niang G."/>
            <person name="Scheremetjew M."/>
            <person name="Finn R."/>
            <person name="Kale V."/>
            <person name="Holt S."/>
            <person name="Cochrane G."/>
            <person name="Meng A."/>
            <person name="Brown T."/>
            <person name="Cohen L."/>
        </authorList>
    </citation>
    <scope>NUCLEOTIDE SEQUENCE</scope>
    <source>
        <strain evidence="6">CCMP125</strain>
    </source>
</reference>
<dbReference type="InterPro" id="IPR009011">
    <property type="entry name" value="Man6P_isomerase_rcpt-bd_dom_sf"/>
</dbReference>
<evidence type="ECO:0000259" key="5">
    <source>
        <dbReference type="PROSITE" id="PS51914"/>
    </source>
</evidence>
<sequence length="607" mass="69593">MGYVHERDANIAMADLKGMLETLRGDELARWIIYACQMAGEMADESNLKSKTCIPLRMAGLDSAVWWEPKTYEYTPIEKSDTEKNLLLAQIWDYNLKNPSNFIWHPSHLPKKTEKRRRLDEEYDDYEDYDDYHDHDYMDDEYAYDEEDDYDHDRYSKGSRDYGRNRNDNDGDSSEAKGENREQLLELIKGDPFSYTRTLFLNKSARMLEKIEEFQKKVDDATDDEEVAETPEDVEKSDREAQEKVDKEPELDFDPMALPMIKNQVKRRQEAIERGFDYAISAQVLLEKIDTSDESVDEKWFRLRTIAMSVINHGQLASIHVWQLYLSLMPELRNDVNLAEAAEAQTCVAPWATVCPPRKTTRPNSENTRFPFPPEPIFQDAVKYCDHLSSIQNAESICAADDTIPSELEDGHFGYYEISPRSQDDLITELFEGLEVVDNSPEREEILKMQEQVQKMEEDLEDVKAKIAEVEDSVGGKDGANGGFGLEGELHSIKNECFSFEAAKYVYELCMFKGAKQKEGKSHGGTHLGDWSSSKVADDSGDDVRRIWSWKKGTKCWNGPERSADAMVSCGATTRVLSADEPETCRYVFEVESPIACDEGFRAFHSL</sequence>
<evidence type="ECO:0000256" key="1">
    <source>
        <dbReference type="ARBA" id="ARBA00022729"/>
    </source>
</evidence>
<dbReference type="Pfam" id="PF13015">
    <property type="entry name" value="PRKCSH_1"/>
    <property type="match status" value="1"/>
</dbReference>
<gene>
    <name evidence="6" type="ORF">APAL1065_LOCUS4803</name>
</gene>
<evidence type="ECO:0000256" key="3">
    <source>
        <dbReference type="SAM" id="Coils"/>
    </source>
</evidence>
<evidence type="ECO:0000256" key="2">
    <source>
        <dbReference type="ARBA" id="ARBA00023157"/>
    </source>
</evidence>
<feature type="domain" description="MRH" evidence="5">
    <location>
        <begin position="495"/>
        <end position="599"/>
    </location>
</feature>
<feature type="coiled-coil region" evidence="3">
    <location>
        <begin position="446"/>
        <end position="473"/>
    </location>
</feature>
<organism evidence="6">
    <name type="scientific">Entomoneis paludosa</name>
    <dbReference type="NCBI Taxonomy" id="265537"/>
    <lineage>
        <taxon>Eukaryota</taxon>
        <taxon>Sar</taxon>
        <taxon>Stramenopiles</taxon>
        <taxon>Ochrophyta</taxon>
        <taxon>Bacillariophyta</taxon>
        <taxon>Bacillariophyceae</taxon>
        <taxon>Bacillariophycidae</taxon>
        <taxon>Entomoneidaceae</taxon>
        <taxon>Entomoneis</taxon>
    </lineage>
</organism>
<feature type="region of interest" description="Disordered" evidence="4">
    <location>
        <begin position="143"/>
        <end position="179"/>
    </location>
</feature>
<keyword evidence="2" id="KW-1015">Disulfide bond</keyword>
<dbReference type="EMBL" id="HBHT01007216">
    <property type="protein sequence ID" value="CAD9949882.1"/>
    <property type="molecule type" value="Transcribed_RNA"/>
</dbReference>
<protein>
    <recommendedName>
        <fullName evidence="5">MRH domain-containing protein</fullName>
    </recommendedName>
</protein>
<feature type="compositionally biased region" description="Basic and acidic residues" evidence="4">
    <location>
        <begin position="151"/>
        <end position="179"/>
    </location>
</feature>
<dbReference type="PROSITE" id="PS51914">
    <property type="entry name" value="MRH"/>
    <property type="match status" value="1"/>
</dbReference>
<dbReference type="InterPro" id="IPR039794">
    <property type="entry name" value="Gtb1-like"/>
</dbReference>
<keyword evidence="3" id="KW-0175">Coiled coil</keyword>
<dbReference type="Gene3D" id="2.70.130.10">
    <property type="entry name" value="Mannose-6-phosphate receptor binding domain"/>
    <property type="match status" value="1"/>
</dbReference>